<sequence>MTDAAPPPPVVHPPLPVPRALAYMGASVMLALSQGLGQGFVSANIPQFAGDLGTTTTQASWLVAAYMIPRASLPLLLIKIRTQYGLPRFAELGIIAYVVVAFASVWISDFRSAVVVQTLSGAAAAPLSTLAFLYMLEPLPQHWKMRLGLPAAMAVMMSGPTLARVVSPALIGDGGLTGVHLTALGMAMVSLMLVFRLPLRPVPHQKVIQALDFVSFALIGFGFAGLTIGFVMGPIHSWTDAPWIGMLLAASAGSLAVAVALELNRAAPLLDIRWLVSPAMLHLTATLFLFRLILSEQSAGAPRMFQALGVAPAQMTGLFAVIVAASLLGGLACVAWMRPNRVPALHLTALLLIAAGAFMDAQATIDTRPQQMIVSQALIGFAGMLFLPPAMMAGLVQALARGPQYLLSFVIVFISTQPLGGVLGSGLFTTFINHRQAAHYATLTEQLAASDPATIQAIARAAAALTAAIPDAAARRAQAVQQVAQEASAQSWVMAYNDAYALTALIALAAASALVLHLLRDRLALRMAPKPDPNP</sequence>
<dbReference type="GO" id="GO:0016020">
    <property type="term" value="C:membrane"/>
    <property type="evidence" value="ECO:0007669"/>
    <property type="project" value="UniProtKB-SubCell"/>
</dbReference>
<dbReference type="SUPFAM" id="SSF103473">
    <property type="entry name" value="MFS general substrate transporter"/>
    <property type="match status" value="1"/>
</dbReference>
<dbReference type="EMBL" id="UZWE01000021">
    <property type="protein sequence ID" value="VDS07448.1"/>
    <property type="molecule type" value="Genomic_DNA"/>
</dbReference>
<evidence type="ECO:0000256" key="6">
    <source>
        <dbReference type="SAM" id="Phobius"/>
    </source>
</evidence>
<organism evidence="7 8">
    <name type="scientific">Paracoccus haematequi</name>
    <dbReference type="NCBI Taxonomy" id="2491866"/>
    <lineage>
        <taxon>Bacteria</taxon>
        <taxon>Pseudomonadati</taxon>
        <taxon>Pseudomonadota</taxon>
        <taxon>Alphaproteobacteria</taxon>
        <taxon>Rhodobacterales</taxon>
        <taxon>Paracoccaceae</taxon>
        <taxon>Paracoccus</taxon>
    </lineage>
</organism>
<feature type="transmembrane region" description="Helical" evidence="6">
    <location>
        <begin position="377"/>
        <end position="399"/>
    </location>
</feature>
<accession>A0A3S5D3U5</accession>
<evidence type="ECO:0000256" key="3">
    <source>
        <dbReference type="ARBA" id="ARBA00022692"/>
    </source>
</evidence>
<evidence type="ECO:0000256" key="5">
    <source>
        <dbReference type="ARBA" id="ARBA00023136"/>
    </source>
</evidence>
<feature type="transmembrane region" description="Helical" evidence="6">
    <location>
        <begin position="243"/>
        <end position="263"/>
    </location>
</feature>
<reference evidence="7 8" key="1">
    <citation type="submission" date="2018-12" db="EMBL/GenBank/DDBJ databases">
        <authorList>
            <person name="Criscuolo A."/>
        </authorList>
    </citation>
    <scope>NUCLEOTIDE SEQUENCE [LARGE SCALE GENOMIC DNA]</scope>
    <source>
        <strain evidence="7">ACIP1116241</strain>
    </source>
</reference>
<dbReference type="PANTHER" id="PTHR42718:SF9">
    <property type="entry name" value="MAJOR FACILITATOR SUPERFAMILY MULTIDRUG TRANSPORTER MFSC"/>
    <property type="match status" value="1"/>
</dbReference>
<comment type="subcellular location">
    <subcellularLocation>
        <location evidence="1">Membrane</location>
        <topology evidence="1">Multi-pass membrane protein</topology>
    </subcellularLocation>
</comment>
<feature type="transmembrane region" description="Helical" evidence="6">
    <location>
        <begin position="89"/>
        <end position="108"/>
    </location>
</feature>
<evidence type="ECO:0000256" key="1">
    <source>
        <dbReference type="ARBA" id="ARBA00004141"/>
    </source>
</evidence>
<feature type="transmembrane region" description="Helical" evidence="6">
    <location>
        <begin position="114"/>
        <end position="135"/>
    </location>
</feature>
<dbReference type="AlphaFoldDB" id="A0A3S5D3U5"/>
<gene>
    <name evidence="7" type="ORF">PARHAE_00624</name>
</gene>
<keyword evidence="4 6" id="KW-1133">Transmembrane helix</keyword>
<keyword evidence="2" id="KW-0813">Transport</keyword>
<evidence type="ECO:0000313" key="7">
    <source>
        <dbReference type="EMBL" id="VDS07448.1"/>
    </source>
</evidence>
<feature type="transmembrane region" description="Helical" evidence="6">
    <location>
        <begin position="344"/>
        <end position="365"/>
    </location>
</feature>
<feature type="transmembrane region" description="Helical" evidence="6">
    <location>
        <begin position="406"/>
        <end position="428"/>
    </location>
</feature>
<name>A0A3S5D3U5_9RHOB</name>
<feature type="transmembrane region" description="Helical" evidence="6">
    <location>
        <begin position="275"/>
        <end position="294"/>
    </location>
</feature>
<feature type="transmembrane region" description="Helical" evidence="6">
    <location>
        <begin position="147"/>
        <end position="166"/>
    </location>
</feature>
<dbReference type="Gene3D" id="1.20.1250.20">
    <property type="entry name" value="MFS general substrate transporter like domains"/>
    <property type="match status" value="1"/>
</dbReference>
<feature type="transmembrane region" description="Helical" evidence="6">
    <location>
        <begin position="499"/>
        <end position="519"/>
    </location>
</feature>
<evidence type="ECO:0000313" key="8">
    <source>
        <dbReference type="Proteomes" id="UP000270743"/>
    </source>
</evidence>
<dbReference type="RefSeq" id="WP_241232650.1">
    <property type="nucleotide sequence ID" value="NZ_UZWE01000021.1"/>
</dbReference>
<dbReference type="Proteomes" id="UP000270743">
    <property type="component" value="Unassembled WGS sequence"/>
</dbReference>
<feature type="transmembrane region" description="Helical" evidence="6">
    <location>
        <begin position="211"/>
        <end position="231"/>
    </location>
</feature>
<dbReference type="PANTHER" id="PTHR42718">
    <property type="entry name" value="MAJOR FACILITATOR SUPERFAMILY MULTIDRUG TRANSPORTER MFSC"/>
    <property type="match status" value="1"/>
</dbReference>
<dbReference type="InterPro" id="IPR036259">
    <property type="entry name" value="MFS_trans_sf"/>
</dbReference>
<proteinExistence type="predicted"/>
<keyword evidence="8" id="KW-1185">Reference proteome</keyword>
<protein>
    <recommendedName>
        <fullName evidence="9">Major Facilitator Superfamily protein</fullName>
    </recommendedName>
</protein>
<feature type="transmembrane region" description="Helical" evidence="6">
    <location>
        <begin position="314"/>
        <end position="337"/>
    </location>
</feature>
<feature type="transmembrane region" description="Helical" evidence="6">
    <location>
        <begin position="178"/>
        <end position="199"/>
    </location>
</feature>
<evidence type="ECO:0008006" key="9">
    <source>
        <dbReference type="Google" id="ProtNLM"/>
    </source>
</evidence>
<keyword evidence="3 6" id="KW-0812">Transmembrane</keyword>
<evidence type="ECO:0000256" key="2">
    <source>
        <dbReference type="ARBA" id="ARBA00022448"/>
    </source>
</evidence>
<evidence type="ECO:0000256" key="4">
    <source>
        <dbReference type="ARBA" id="ARBA00022989"/>
    </source>
</evidence>
<keyword evidence="5 6" id="KW-0472">Membrane</keyword>